<sequence>MNTQKQKLPNSKSEDSNDSLLSLFPPITSSISIVFSGLGSSGLQQRDLCFALPTWVSSSTRGLSFRPPLDKGFVPGMTRVSNSTGSFPCVTGTELICCPPAPISFSPVLHPIFHLPARSYFSQIDSALRKTNPYLPEPDLPLPLLFSGARVAPNRGEAARLQSRFSRSKRDFSTRTITRFQVRGTTEIDDAEVGERDEEEIGNRCSGFSFPFQNQFRERQGFVQQTSFGRYATKSTLTVSKRDEESTSYRQREGRDREERETSLLLANRGWRRGFVEKEIASGAGDELWQRKLSSGFAEEEMRGRREKRESLLSSDLCNLGDVYFWVSFSFPSVKYIPCLTSVG</sequence>
<keyword evidence="2" id="KW-1185">Reference proteome</keyword>
<accession>A0ACC2MUY4</accession>
<organism evidence="1 2">
    <name type="scientific">Persea americana</name>
    <name type="common">Avocado</name>
    <dbReference type="NCBI Taxonomy" id="3435"/>
    <lineage>
        <taxon>Eukaryota</taxon>
        <taxon>Viridiplantae</taxon>
        <taxon>Streptophyta</taxon>
        <taxon>Embryophyta</taxon>
        <taxon>Tracheophyta</taxon>
        <taxon>Spermatophyta</taxon>
        <taxon>Magnoliopsida</taxon>
        <taxon>Magnoliidae</taxon>
        <taxon>Laurales</taxon>
        <taxon>Lauraceae</taxon>
        <taxon>Persea</taxon>
    </lineage>
</organism>
<dbReference type="Proteomes" id="UP001234297">
    <property type="component" value="Chromosome 1"/>
</dbReference>
<comment type="caution">
    <text evidence="1">The sequence shown here is derived from an EMBL/GenBank/DDBJ whole genome shotgun (WGS) entry which is preliminary data.</text>
</comment>
<dbReference type="EMBL" id="CM056809">
    <property type="protein sequence ID" value="KAJ8649556.1"/>
    <property type="molecule type" value="Genomic_DNA"/>
</dbReference>
<protein>
    <submittedName>
        <fullName evidence="1">Uncharacterized protein</fullName>
    </submittedName>
</protein>
<proteinExistence type="predicted"/>
<name>A0ACC2MUY4_PERAE</name>
<evidence type="ECO:0000313" key="1">
    <source>
        <dbReference type="EMBL" id="KAJ8649556.1"/>
    </source>
</evidence>
<evidence type="ECO:0000313" key="2">
    <source>
        <dbReference type="Proteomes" id="UP001234297"/>
    </source>
</evidence>
<reference evidence="1 2" key="1">
    <citation type="journal article" date="2022" name="Hortic Res">
        <title>A haplotype resolved chromosomal level avocado genome allows analysis of novel avocado genes.</title>
        <authorList>
            <person name="Nath O."/>
            <person name="Fletcher S.J."/>
            <person name="Hayward A."/>
            <person name="Shaw L.M."/>
            <person name="Masouleh A.K."/>
            <person name="Furtado A."/>
            <person name="Henry R.J."/>
            <person name="Mitter N."/>
        </authorList>
    </citation>
    <scope>NUCLEOTIDE SEQUENCE [LARGE SCALE GENOMIC DNA]</scope>
    <source>
        <strain evidence="2">cv. Hass</strain>
    </source>
</reference>
<gene>
    <name evidence="1" type="ORF">MRB53_002579</name>
</gene>